<feature type="non-terminal residue" evidence="1">
    <location>
        <position position="63"/>
    </location>
</feature>
<dbReference type="Pfam" id="PF02283">
    <property type="entry name" value="CobU"/>
    <property type="match status" value="1"/>
</dbReference>
<name>A0ABV6C5K6_9ACTN</name>
<dbReference type="EMBL" id="JBHLYQ010000201">
    <property type="protein sequence ID" value="MFC0082959.1"/>
    <property type="molecule type" value="Genomic_DNA"/>
</dbReference>
<keyword evidence="2" id="KW-1185">Reference proteome</keyword>
<dbReference type="InterPro" id="IPR027417">
    <property type="entry name" value="P-loop_NTPase"/>
</dbReference>
<reference evidence="1 2" key="1">
    <citation type="submission" date="2024-09" db="EMBL/GenBank/DDBJ databases">
        <authorList>
            <person name="Sun Q."/>
            <person name="Mori K."/>
        </authorList>
    </citation>
    <scope>NUCLEOTIDE SEQUENCE [LARGE SCALE GENOMIC DNA]</scope>
    <source>
        <strain evidence="1 2">JCM 15389</strain>
    </source>
</reference>
<keyword evidence="1" id="KW-0418">Kinase</keyword>
<keyword evidence="1" id="KW-0808">Transferase</keyword>
<dbReference type="Proteomes" id="UP001589788">
    <property type="component" value="Unassembled WGS sequence"/>
</dbReference>
<proteinExistence type="predicted"/>
<organism evidence="1 2">
    <name type="scientific">Aciditerrimonas ferrireducens</name>
    <dbReference type="NCBI Taxonomy" id="667306"/>
    <lineage>
        <taxon>Bacteria</taxon>
        <taxon>Bacillati</taxon>
        <taxon>Actinomycetota</taxon>
        <taxon>Acidimicrobiia</taxon>
        <taxon>Acidimicrobiales</taxon>
        <taxon>Acidimicrobiaceae</taxon>
        <taxon>Aciditerrimonas</taxon>
    </lineage>
</organism>
<keyword evidence="1" id="KW-0548">Nucleotidyltransferase</keyword>
<accession>A0ABV6C5K6</accession>
<dbReference type="GO" id="GO:0016301">
    <property type="term" value="F:kinase activity"/>
    <property type="evidence" value="ECO:0007669"/>
    <property type="project" value="UniProtKB-KW"/>
</dbReference>
<dbReference type="RefSeq" id="WP_377790683.1">
    <property type="nucleotide sequence ID" value="NZ_JBHLYQ010000201.1"/>
</dbReference>
<dbReference type="SUPFAM" id="SSF52540">
    <property type="entry name" value="P-loop containing nucleoside triphosphate hydrolases"/>
    <property type="match status" value="1"/>
</dbReference>
<dbReference type="Gene3D" id="3.40.50.300">
    <property type="entry name" value="P-loop containing nucleotide triphosphate hydrolases"/>
    <property type="match status" value="1"/>
</dbReference>
<evidence type="ECO:0000313" key="1">
    <source>
        <dbReference type="EMBL" id="MFC0082959.1"/>
    </source>
</evidence>
<dbReference type="InterPro" id="IPR003203">
    <property type="entry name" value="CobU/CobP"/>
</dbReference>
<comment type="caution">
    <text evidence="1">The sequence shown here is derived from an EMBL/GenBank/DDBJ whole genome shotgun (WGS) entry which is preliminary data.</text>
</comment>
<dbReference type="GO" id="GO:0016779">
    <property type="term" value="F:nucleotidyltransferase activity"/>
    <property type="evidence" value="ECO:0007669"/>
    <property type="project" value="UniProtKB-KW"/>
</dbReference>
<protein>
    <submittedName>
        <fullName evidence="1">Bifunctional adenosylcobinamide kinase/adenosylcobinamide-phosphate guanylyltransferase</fullName>
    </submittedName>
</protein>
<sequence length="63" mass="6333">MEVERGTTLVLGGTRSGKSRVAEGLAAAIAERSGVGVCYLATGPAPDGADPAWAARVAAHRAR</sequence>
<gene>
    <name evidence="1" type="ORF">ACFFRE_12550</name>
</gene>
<evidence type="ECO:0000313" key="2">
    <source>
        <dbReference type="Proteomes" id="UP001589788"/>
    </source>
</evidence>